<reference evidence="3" key="1">
    <citation type="submission" date="2016-04" db="EMBL/GenBank/DDBJ databases">
        <authorList>
            <person name="Chen L."/>
            <person name="Zhuang W."/>
            <person name="Wang G."/>
        </authorList>
    </citation>
    <scope>NUCLEOTIDE SEQUENCE [LARGE SCALE GENOMIC DNA]</scope>
    <source>
        <strain evidence="3">17621</strain>
    </source>
</reference>
<dbReference type="STRING" id="354355.SAMN05660816_00717"/>
<accession>A0A1V9EWF5</accession>
<keyword evidence="1" id="KW-0812">Transmembrane</keyword>
<protein>
    <submittedName>
        <fullName evidence="2">Uncharacterized protein</fullName>
    </submittedName>
</protein>
<gene>
    <name evidence="2" type="ORF">A4H97_01155</name>
</gene>
<evidence type="ECO:0000256" key="1">
    <source>
        <dbReference type="SAM" id="Phobius"/>
    </source>
</evidence>
<feature type="transmembrane region" description="Helical" evidence="1">
    <location>
        <begin position="6"/>
        <end position="25"/>
    </location>
</feature>
<organism evidence="2 3">
    <name type="scientific">Niastella yeongjuensis</name>
    <dbReference type="NCBI Taxonomy" id="354355"/>
    <lineage>
        <taxon>Bacteria</taxon>
        <taxon>Pseudomonadati</taxon>
        <taxon>Bacteroidota</taxon>
        <taxon>Chitinophagia</taxon>
        <taxon>Chitinophagales</taxon>
        <taxon>Chitinophagaceae</taxon>
        <taxon>Niastella</taxon>
    </lineage>
</organism>
<evidence type="ECO:0000313" key="2">
    <source>
        <dbReference type="EMBL" id="OQP50479.1"/>
    </source>
</evidence>
<keyword evidence="1" id="KW-0472">Membrane</keyword>
<comment type="caution">
    <text evidence="2">The sequence shown here is derived from an EMBL/GenBank/DDBJ whole genome shotgun (WGS) entry which is preliminary data.</text>
</comment>
<evidence type="ECO:0000313" key="3">
    <source>
        <dbReference type="Proteomes" id="UP000192610"/>
    </source>
</evidence>
<dbReference type="AlphaFoldDB" id="A0A1V9EWF5"/>
<sequence>MSLTEKILFLAVGFLIIIFISVGYLNKTDALKMLKEKYEAALDGDDREAAIAAGQAYYRSLRGGELTIEDERAILREVAHLPEPDITEESEQV</sequence>
<proteinExistence type="predicted"/>
<dbReference type="EMBL" id="LVXG01000012">
    <property type="protein sequence ID" value="OQP50479.1"/>
    <property type="molecule type" value="Genomic_DNA"/>
</dbReference>
<dbReference type="Proteomes" id="UP000192610">
    <property type="component" value="Unassembled WGS sequence"/>
</dbReference>
<keyword evidence="1" id="KW-1133">Transmembrane helix</keyword>
<keyword evidence="3" id="KW-1185">Reference proteome</keyword>
<name>A0A1V9EWF5_9BACT</name>